<keyword evidence="2" id="KW-1185">Reference proteome</keyword>
<evidence type="ECO:0000313" key="2">
    <source>
        <dbReference type="Proteomes" id="UP001501274"/>
    </source>
</evidence>
<protein>
    <submittedName>
        <fullName evidence="1">Uncharacterized protein</fullName>
    </submittedName>
</protein>
<evidence type="ECO:0000313" key="1">
    <source>
        <dbReference type="EMBL" id="KAL0522204.1"/>
    </source>
</evidence>
<dbReference type="AlphaFoldDB" id="A0AAW3BLG2"/>
<organism evidence="1 2">
    <name type="scientific">Leishmania naiffi</name>
    <dbReference type="NCBI Taxonomy" id="5678"/>
    <lineage>
        <taxon>Eukaryota</taxon>
        <taxon>Discoba</taxon>
        <taxon>Euglenozoa</taxon>
        <taxon>Kinetoplastea</taxon>
        <taxon>Metakinetoplastina</taxon>
        <taxon>Trypanosomatida</taxon>
        <taxon>Trypanosomatidae</taxon>
        <taxon>Leishmaniinae</taxon>
        <taxon>Leishmania</taxon>
        <taxon>Leishmania naiffi species complex</taxon>
    </lineage>
</organism>
<dbReference type="Proteomes" id="UP001501274">
    <property type="component" value="Unassembled WGS sequence"/>
</dbReference>
<proteinExistence type="predicted"/>
<sequence>MHRCIHGAKGSRCGVNGKAAAALVELVESCYPSATVLFTSAADNTATKTTGNGDVSKTSALDALLTKLHIRRAENQGLTVDTPGFQRILARRHIAPAGSARDGAPSWWSLLYAADATRSPPLAVPQRPSQPSPLPHITQPILCCPDAIVYIGGVEMRDVAQVVIPTLVGAVRGAEAPLHTVGVASSTHRAERQAPRYCRRRVDWAAIWAHKQCALRGADLLELSLAVPSDLAGCGAVAPQRMLVSIANPDVGLADLHRQVHAARRGSLRTSFGFSLPCVQAALPKAVIRAVRVLRRWQQQIVKCMPSTSTFWVSSISHLLDAAVGDATSPLTQRADACGRQRQELEMSEVQVRHLSSIVQSDTNQANSVGLPPGEATKLLTFVLTSTVLQLAATSPLDAWNGTNYFLPPELFDGSTDAEVLLRTMQGCTEPYLTFPLFSSLYRASCGDEQSPSRRLTQ</sequence>
<comment type="caution">
    <text evidence="1">The sequence shown here is derived from an EMBL/GenBank/DDBJ whole genome shotgun (WGS) entry which is preliminary data.</text>
</comment>
<dbReference type="EMBL" id="JBAMZN010000029">
    <property type="protein sequence ID" value="KAL0522204.1"/>
    <property type="molecule type" value="Genomic_DNA"/>
</dbReference>
<accession>A0AAW3BLG2</accession>
<name>A0AAW3BLG2_9TRYP</name>
<reference evidence="1 2" key="1">
    <citation type="submission" date="2024-02" db="EMBL/GenBank/DDBJ databases">
        <title>FIRST GENOME SEQUENCES OF Leishmania (Viannia) shawi, Leishmania (Viannia) lindenbergi AND Leishmania (Viannia) utingensis.</title>
        <authorList>
            <person name="Resadore F."/>
            <person name="Custodio M.G.F."/>
            <person name="Boite M.C."/>
            <person name="Cupolillo E."/>
            <person name="Ferreira G.E.M."/>
        </authorList>
    </citation>
    <scope>NUCLEOTIDE SEQUENCE [LARGE SCALE GENOMIC DNA]</scope>
    <source>
        <strain evidence="1 2">MDAS/BR/1979/M5533</strain>
    </source>
</reference>
<gene>
    <name evidence="1" type="ORF">Q4I28_004977</name>
</gene>